<reference evidence="3" key="1">
    <citation type="submission" date="2022-11" db="UniProtKB">
        <authorList>
            <consortium name="WormBaseParasite"/>
        </authorList>
    </citation>
    <scope>IDENTIFICATION</scope>
</reference>
<feature type="signal peptide" evidence="1">
    <location>
        <begin position="1"/>
        <end position="20"/>
    </location>
</feature>
<evidence type="ECO:0000256" key="1">
    <source>
        <dbReference type="SAM" id="SignalP"/>
    </source>
</evidence>
<sequence length="147" mass="16925">MKNELLLFFVFWITISFGNGQETDKSYECLKDVVQKMTNSSCPLITPEVERDRDDYARLYTACLKGHYLIRGCNESEWVHACTRRVANIPNTASSKSLRGLHDIDHMWKYCIKSVIDADYECFEKATAKMTKKSCPGLENADKLNKK</sequence>
<keyword evidence="2" id="KW-1185">Reference proteome</keyword>
<accession>A0A914PAL0</accession>
<protein>
    <submittedName>
        <fullName evidence="3">Uncharacterized protein</fullName>
    </submittedName>
</protein>
<dbReference type="AlphaFoldDB" id="A0A914PAL0"/>
<keyword evidence="1" id="KW-0732">Signal</keyword>
<name>A0A914PAL0_9BILA</name>
<dbReference type="WBParaSite" id="PDA_v2.g15116.t1">
    <property type="protein sequence ID" value="PDA_v2.g15116.t1"/>
    <property type="gene ID" value="PDA_v2.g15116"/>
</dbReference>
<evidence type="ECO:0000313" key="2">
    <source>
        <dbReference type="Proteomes" id="UP000887578"/>
    </source>
</evidence>
<organism evidence="2 3">
    <name type="scientific">Panagrolaimus davidi</name>
    <dbReference type="NCBI Taxonomy" id="227884"/>
    <lineage>
        <taxon>Eukaryota</taxon>
        <taxon>Metazoa</taxon>
        <taxon>Ecdysozoa</taxon>
        <taxon>Nematoda</taxon>
        <taxon>Chromadorea</taxon>
        <taxon>Rhabditida</taxon>
        <taxon>Tylenchina</taxon>
        <taxon>Panagrolaimomorpha</taxon>
        <taxon>Panagrolaimoidea</taxon>
        <taxon>Panagrolaimidae</taxon>
        <taxon>Panagrolaimus</taxon>
    </lineage>
</organism>
<feature type="chain" id="PRO_5037379066" evidence="1">
    <location>
        <begin position="21"/>
        <end position="147"/>
    </location>
</feature>
<evidence type="ECO:0000313" key="3">
    <source>
        <dbReference type="WBParaSite" id="PDA_v2.g15116.t1"/>
    </source>
</evidence>
<proteinExistence type="predicted"/>
<dbReference type="Proteomes" id="UP000887578">
    <property type="component" value="Unplaced"/>
</dbReference>